<proteinExistence type="predicted"/>
<protein>
    <submittedName>
        <fullName evidence="2">Sel1 repeat family protein</fullName>
    </submittedName>
</protein>
<dbReference type="InterPro" id="IPR006597">
    <property type="entry name" value="Sel1-like"/>
</dbReference>
<dbReference type="InterPro" id="IPR011990">
    <property type="entry name" value="TPR-like_helical_dom_sf"/>
</dbReference>
<dbReference type="AlphaFoldDB" id="A0A5U6MGN3"/>
<dbReference type="PANTHER" id="PTHR11102">
    <property type="entry name" value="SEL-1-LIKE PROTEIN"/>
    <property type="match status" value="1"/>
</dbReference>
<dbReference type="PROSITE" id="PS51257">
    <property type="entry name" value="PROKAR_LIPOPROTEIN"/>
    <property type="match status" value="1"/>
</dbReference>
<name>A0A5U6MGN3_SALET</name>
<gene>
    <name evidence="2" type="ORF">DM035_25850</name>
</gene>
<dbReference type="Pfam" id="PF08238">
    <property type="entry name" value="Sel1"/>
    <property type="match status" value="4"/>
</dbReference>
<organism evidence="2">
    <name type="scientific">Salmonella enterica subsp. enterica serovar Kottbus</name>
    <dbReference type="NCBI Taxonomy" id="224727"/>
    <lineage>
        <taxon>Bacteria</taxon>
        <taxon>Pseudomonadati</taxon>
        <taxon>Pseudomonadota</taxon>
        <taxon>Gammaproteobacteria</taxon>
        <taxon>Enterobacterales</taxon>
        <taxon>Enterobacteriaceae</taxon>
        <taxon>Salmonella</taxon>
    </lineage>
</organism>
<keyword evidence="1" id="KW-0732">Signal</keyword>
<evidence type="ECO:0000313" key="2">
    <source>
        <dbReference type="EMBL" id="EBQ9797541.1"/>
    </source>
</evidence>
<dbReference type="PANTHER" id="PTHR11102:SF160">
    <property type="entry name" value="ERAD-ASSOCIATED E3 UBIQUITIN-PROTEIN LIGASE COMPONENT HRD3"/>
    <property type="match status" value="1"/>
</dbReference>
<dbReference type="SUPFAM" id="SSF81901">
    <property type="entry name" value="HCP-like"/>
    <property type="match status" value="1"/>
</dbReference>
<dbReference type="InterPro" id="IPR050767">
    <property type="entry name" value="Sel1_AlgK"/>
</dbReference>
<feature type="chain" id="PRO_5030139734" evidence="1">
    <location>
        <begin position="20"/>
        <end position="284"/>
    </location>
</feature>
<dbReference type="SMART" id="SM00671">
    <property type="entry name" value="SEL1"/>
    <property type="match status" value="4"/>
</dbReference>
<dbReference type="Gene3D" id="1.25.40.10">
    <property type="entry name" value="Tetratricopeptide repeat domain"/>
    <property type="match status" value="1"/>
</dbReference>
<evidence type="ECO:0000256" key="1">
    <source>
        <dbReference type="SAM" id="SignalP"/>
    </source>
</evidence>
<comment type="caution">
    <text evidence="2">The sequence shown here is derived from an EMBL/GenBank/DDBJ whole genome shotgun (WGS) entry which is preliminary data.</text>
</comment>
<accession>A0A5U6MGN3</accession>
<sequence length="284" mass="29934">MKFIMILLPALLTGCVARAVPQVAGDSSLLSGVETQVATVTRQALDGDPGARVLYARWLAETGSVAQARSVLTPLAEQGNAQAQYRLGCLLMADRTPESREAAVNRMTRAATAGLADAQRTLGDWLLNGTAGTRQPAEALTWYRKAAAQGDAPAQNAVGSALSAGRGTRKDLKEATVWYRKAAEQGYALAALNLGNAYWTGTGVRANAGVAMAWYILAAHNALPSEAALRRLAQQMETRAMMQASSQGRLDAARTLAEQYIRHYGRPGLPALPFSGGASVPASP</sequence>
<reference evidence="2" key="1">
    <citation type="submission" date="2018-06" db="EMBL/GenBank/DDBJ databases">
        <authorList>
            <person name="Ashton P.M."/>
            <person name="Dallman T."/>
            <person name="Nair S."/>
            <person name="De Pinna E."/>
            <person name="Peters T."/>
            <person name="Grant K."/>
        </authorList>
    </citation>
    <scope>NUCLEOTIDE SEQUENCE</scope>
    <source>
        <strain evidence="2">430336</strain>
    </source>
</reference>
<feature type="signal peptide" evidence="1">
    <location>
        <begin position="1"/>
        <end position="19"/>
    </location>
</feature>
<dbReference type="EMBL" id="AAGQTM010000050">
    <property type="protein sequence ID" value="EBQ9797541.1"/>
    <property type="molecule type" value="Genomic_DNA"/>
</dbReference>